<keyword evidence="3" id="KW-0804">Transcription</keyword>
<dbReference type="RefSeq" id="WP_105222396.1">
    <property type="nucleotide sequence ID" value="NZ_CAWNSU010000015.1"/>
</dbReference>
<accession>A0A6N8FY73</accession>
<dbReference type="InterPro" id="IPR014710">
    <property type="entry name" value="RmlC-like_jellyroll"/>
</dbReference>
<keyword evidence="4" id="KW-0175">Coiled coil</keyword>
<dbReference type="InterPro" id="IPR035965">
    <property type="entry name" value="PAS-like_dom_sf"/>
</dbReference>
<sequence>MNVDKFTKQIYKQIESLCQLGNNSTESQEILPIALTNLGVVSEELQVTVEELERQNEELVATRTALEVQLRRYQELFDFAPDSYVITDKSGKIEEANHAAAKLFNVPQRFLAGKPLIIFIAEDERQVLYSKLMQLQQGEQSLESVVNLCPRNQELIRVLLTVAIVTGNAANNSKMQICIRQMNTTQDKLCTERIEEQEETSIGDRRKYVYLKGELIPLKPQVIWQVDQGLVKLSTLSETGEEIVVGLAGPGMPFGVDLTSLHTYQAIALSQVQLLCYSFSELAASPLLAAQVLPQINQRLRQSEALLAIFGQRRVKDRFEQLLQLLKQEIGQPTDRGIRLSVRFTHQELAEACSTTRVTITRLLGKLQEEGKVSIDAKNHIVLNEQSLLNKLSAQDIYTV</sequence>
<dbReference type="SMART" id="SM00419">
    <property type="entry name" value="HTH_CRP"/>
    <property type="match status" value="1"/>
</dbReference>
<dbReference type="SUPFAM" id="SSF46785">
    <property type="entry name" value="Winged helix' DNA-binding domain"/>
    <property type="match status" value="1"/>
</dbReference>
<evidence type="ECO:0000256" key="2">
    <source>
        <dbReference type="ARBA" id="ARBA00023125"/>
    </source>
</evidence>
<evidence type="ECO:0000259" key="6">
    <source>
        <dbReference type="PROSITE" id="PS51063"/>
    </source>
</evidence>
<dbReference type="PROSITE" id="PS50112">
    <property type="entry name" value="PAS"/>
    <property type="match status" value="1"/>
</dbReference>
<dbReference type="SUPFAM" id="SSF55785">
    <property type="entry name" value="PYP-like sensor domain (PAS domain)"/>
    <property type="match status" value="1"/>
</dbReference>
<dbReference type="SUPFAM" id="SSF51206">
    <property type="entry name" value="cAMP-binding domain-like"/>
    <property type="match status" value="1"/>
</dbReference>
<evidence type="ECO:0000256" key="4">
    <source>
        <dbReference type="SAM" id="Coils"/>
    </source>
</evidence>
<evidence type="ECO:0000313" key="7">
    <source>
        <dbReference type="EMBL" id="MUL38090.1"/>
    </source>
</evidence>
<proteinExistence type="predicted"/>
<dbReference type="Gene3D" id="2.60.120.10">
    <property type="entry name" value="Jelly Rolls"/>
    <property type="match status" value="1"/>
</dbReference>
<evidence type="ECO:0000256" key="1">
    <source>
        <dbReference type="ARBA" id="ARBA00023015"/>
    </source>
</evidence>
<dbReference type="InterPro" id="IPR000014">
    <property type="entry name" value="PAS"/>
</dbReference>
<evidence type="ECO:0000313" key="8">
    <source>
        <dbReference type="Proteomes" id="UP000441797"/>
    </source>
</evidence>
<dbReference type="InterPro" id="IPR018490">
    <property type="entry name" value="cNMP-bd_dom_sf"/>
</dbReference>
<dbReference type="Gene3D" id="3.30.450.20">
    <property type="entry name" value="PAS domain"/>
    <property type="match status" value="1"/>
</dbReference>
<dbReference type="Gene3D" id="1.10.10.10">
    <property type="entry name" value="Winged helix-like DNA-binding domain superfamily/Winged helix DNA-binding domain"/>
    <property type="match status" value="1"/>
</dbReference>
<keyword evidence="8" id="KW-1185">Reference proteome</keyword>
<dbReference type="SMART" id="SM00091">
    <property type="entry name" value="PAS"/>
    <property type="match status" value="1"/>
</dbReference>
<feature type="coiled-coil region" evidence="4">
    <location>
        <begin position="35"/>
        <end position="76"/>
    </location>
</feature>
<gene>
    <name evidence="7" type="ORF">BWI75_17580</name>
</gene>
<reference evidence="7 8" key="1">
    <citation type="journal article" date="2019" name="Front. Microbiol.">
        <title>Genomic Features for Desiccation Tolerance and Sugar Biosynthesis in the Extremophile Gloeocapsopsis sp. UTEX B3054.</title>
        <authorList>
            <person name="Urrejola C."/>
            <person name="Alcorta J."/>
            <person name="Salas L."/>
            <person name="Vasquez M."/>
            <person name="Polz M.F."/>
            <person name="Vicuna R."/>
            <person name="Diez B."/>
        </authorList>
    </citation>
    <scope>NUCLEOTIDE SEQUENCE [LARGE SCALE GENOMIC DNA]</scope>
    <source>
        <strain evidence="7 8">1H9</strain>
    </source>
</reference>
<dbReference type="Pfam" id="PF13545">
    <property type="entry name" value="HTH_Crp_2"/>
    <property type="match status" value="1"/>
</dbReference>
<dbReference type="Proteomes" id="UP000441797">
    <property type="component" value="Unassembled WGS sequence"/>
</dbReference>
<feature type="domain" description="PAS" evidence="5">
    <location>
        <begin position="69"/>
        <end position="139"/>
    </location>
</feature>
<comment type="caution">
    <text evidence="7">The sequence shown here is derived from an EMBL/GenBank/DDBJ whole genome shotgun (WGS) entry which is preliminary data.</text>
</comment>
<dbReference type="CDD" id="cd00130">
    <property type="entry name" value="PAS"/>
    <property type="match status" value="1"/>
</dbReference>
<dbReference type="CDD" id="cd00092">
    <property type="entry name" value="HTH_CRP"/>
    <property type="match status" value="1"/>
</dbReference>
<dbReference type="NCBIfam" id="TIGR00229">
    <property type="entry name" value="sensory_box"/>
    <property type="match status" value="1"/>
</dbReference>
<dbReference type="EMBL" id="NAPY01000031">
    <property type="protein sequence ID" value="MUL38090.1"/>
    <property type="molecule type" value="Genomic_DNA"/>
</dbReference>
<dbReference type="Pfam" id="PF00989">
    <property type="entry name" value="PAS"/>
    <property type="match status" value="1"/>
</dbReference>
<feature type="domain" description="HTH crp-type" evidence="6">
    <location>
        <begin position="313"/>
        <end position="386"/>
    </location>
</feature>
<dbReference type="InterPro" id="IPR036388">
    <property type="entry name" value="WH-like_DNA-bd_sf"/>
</dbReference>
<evidence type="ECO:0008006" key="9">
    <source>
        <dbReference type="Google" id="ProtNLM"/>
    </source>
</evidence>
<dbReference type="InterPro" id="IPR036390">
    <property type="entry name" value="WH_DNA-bd_sf"/>
</dbReference>
<dbReference type="GO" id="GO:0006355">
    <property type="term" value="P:regulation of DNA-templated transcription"/>
    <property type="evidence" value="ECO:0007669"/>
    <property type="project" value="InterPro"/>
</dbReference>
<dbReference type="PROSITE" id="PS51063">
    <property type="entry name" value="HTH_CRP_2"/>
    <property type="match status" value="1"/>
</dbReference>
<name>A0A6N8FY73_9CHRO</name>
<evidence type="ECO:0000259" key="5">
    <source>
        <dbReference type="PROSITE" id="PS50112"/>
    </source>
</evidence>
<keyword evidence="2" id="KW-0238">DNA-binding</keyword>
<dbReference type="InterPro" id="IPR012318">
    <property type="entry name" value="HTH_CRP"/>
</dbReference>
<dbReference type="AlphaFoldDB" id="A0A6N8FY73"/>
<dbReference type="GO" id="GO:0003677">
    <property type="term" value="F:DNA binding"/>
    <property type="evidence" value="ECO:0007669"/>
    <property type="project" value="UniProtKB-KW"/>
</dbReference>
<dbReference type="InterPro" id="IPR013767">
    <property type="entry name" value="PAS_fold"/>
</dbReference>
<protein>
    <recommendedName>
        <fullName evidence="9">Transcriptional regulator</fullName>
    </recommendedName>
</protein>
<organism evidence="7 8">
    <name type="scientific">Gloeocapsopsis dulcis AAB1 = 1H9</name>
    <dbReference type="NCBI Taxonomy" id="1433147"/>
    <lineage>
        <taxon>Bacteria</taxon>
        <taxon>Bacillati</taxon>
        <taxon>Cyanobacteriota</taxon>
        <taxon>Cyanophyceae</taxon>
        <taxon>Oscillatoriophycideae</taxon>
        <taxon>Chroococcales</taxon>
        <taxon>Chroococcaceae</taxon>
        <taxon>Gloeocapsopsis</taxon>
        <taxon>Gloeocapsopsis dulcis</taxon>
    </lineage>
</organism>
<keyword evidence="1" id="KW-0805">Transcription regulation</keyword>
<evidence type="ECO:0000256" key="3">
    <source>
        <dbReference type="ARBA" id="ARBA00023163"/>
    </source>
</evidence>